<dbReference type="GO" id="GO:0008168">
    <property type="term" value="F:methyltransferase activity"/>
    <property type="evidence" value="ECO:0007669"/>
    <property type="project" value="UniProtKB-KW"/>
</dbReference>
<gene>
    <name evidence="9" type="ORF">LUZ62_083217</name>
</gene>
<proteinExistence type="predicted"/>
<evidence type="ECO:0000259" key="8">
    <source>
        <dbReference type="PROSITE" id="PS51680"/>
    </source>
</evidence>
<dbReference type="PANTHER" id="PTHR23068:SF11">
    <property type="entry name" value="INACTIVE DNA (CYTOSINE-5)-METHYLTRANSFERASE DRM3-RELATED"/>
    <property type="match status" value="1"/>
</dbReference>
<keyword evidence="10" id="KW-1185">Reference proteome</keyword>
<dbReference type="SUPFAM" id="SSF53335">
    <property type="entry name" value="S-adenosyl-L-methionine-dependent methyltransferases"/>
    <property type="match status" value="1"/>
</dbReference>
<keyword evidence="5" id="KW-0677">Repeat</keyword>
<dbReference type="GO" id="GO:0005634">
    <property type="term" value="C:nucleus"/>
    <property type="evidence" value="ECO:0007669"/>
    <property type="project" value="UniProtKB-SubCell"/>
</dbReference>
<evidence type="ECO:0000256" key="3">
    <source>
        <dbReference type="ARBA" id="ARBA00022679"/>
    </source>
</evidence>
<keyword evidence="4" id="KW-0949">S-adenosyl-L-methionine</keyword>
<accession>A0AAV8C2I2</accession>
<keyword evidence="3" id="KW-0808">Transferase</keyword>
<evidence type="ECO:0000256" key="4">
    <source>
        <dbReference type="ARBA" id="ARBA00022691"/>
    </source>
</evidence>
<dbReference type="InterPro" id="IPR030380">
    <property type="entry name" value="SAM_MeTfrase_DRM"/>
</dbReference>
<dbReference type="EMBL" id="JAMFTS010000005">
    <property type="protein sequence ID" value="KAJ4748812.1"/>
    <property type="molecule type" value="Genomic_DNA"/>
</dbReference>
<dbReference type="InterPro" id="IPR029063">
    <property type="entry name" value="SAM-dependent_MTases_sf"/>
</dbReference>
<dbReference type="InterPro" id="IPR050390">
    <property type="entry name" value="C5-Methyltransferase"/>
</dbReference>
<organism evidence="9 10">
    <name type="scientific">Rhynchospora pubera</name>
    <dbReference type="NCBI Taxonomy" id="906938"/>
    <lineage>
        <taxon>Eukaryota</taxon>
        <taxon>Viridiplantae</taxon>
        <taxon>Streptophyta</taxon>
        <taxon>Embryophyta</taxon>
        <taxon>Tracheophyta</taxon>
        <taxon>Spermatophyta</taxon>
        <taxon>Magnoliopsida</taxon>
        <taxon>Liliopsida</taxon>
        <taxon>Poales</taxon>
        <taxon>Cyperaceae</taxon>
        <taxon>Cyperoideae</taxon>
        <taxon>Rhynchosporeae</taxon>
        <taxon>Rhynchospora</taxon>
    </lineage>
</organism>
<dbReference type="Gene3D" id="3.40.50.150">
    <property type="entry name" value="Vaccinia Virus protein VP39"/>
    <property type="match status" value="1"/>
</dbReference>
<dbReference type="AlphaFoldDB" id="A0AAV8C2I2"/>
<dbReference type="PANTHER" id="PTHR23068">
    <property type="entry name" value="DNA CYTOSINE-5- -METHYLTRANSFERASE 3-RELATED"/>
    <property type="match status" value="1"/>
</dbReference>
<protein>
    <submittedName>
        <fullName evidence="9">DNA (Cytosine-5)-methyltransferase DRM2</fullName>
    </submittedName>
</protein>
<evidence type="ECO:0000256" key="5">
    <source>
        <dbReference type="ARBA" id="ARBA00022737"/>
    </source>
</evidence>
<dbReference type="GO" id="GO:0032259">
    <property type="term" value="P:methylation"/>
    <property type="evidence" value="ECO:0007669"/>
    <property type="project" value="UniProtKB-KW"/>
</dbReference>
<keyword evidence="7" id="KW-0539">Nucleus</keyword>
<keyword evidence="2" id="KW-0489">Methyltransferase</keyword>
<name>A0AAV8C2I2_9POAL</name>
<reference evidence="9" key="1">
    <citation type="submission" date="2022-08" db="EMBL/GenBank/DDBJ databases">
        <authorList>
            <person name="Marques A."/>
        </authorList>
    </citation>
    <scope>NUCLEOTIDE SEQUENCE</scope>
    <source>
        <strain evidence="9">RhyPub2mFocal</strain>
        <tissue evidence="9">Leaves</tissue>
    </source>
</reference>
<evidence type="ECO:0000256" key="2">
    <source>
        <dbReference type="ARBA" id="ARBA00022603"/>
    </source>
</evidence>
<dbReference type="PROSITE" id="PS51680">
    <property type="entry name" value="SAM_MT_DRM"/>
    <property type="match status" value="1"/>
</dbReference>
<evidence type="ECO:0000313" key="10">
    <source>
        <dbReference type="Proteomes" id="UP001140206"/>
    </source>
</evidence>
<comment type="subcellular location">
    <subcellularLocation>
        <location evidence="1">Nucleus</location>
    </subcellularLocation>
</comment>
<feature type="domain" description="SAM-dependent MTase DRM-type" evidence="8">
    <location>
        <begin position="333"/>
        <end position="653"/>
    </location>
</feature>
<comment type="caution">
    <text evidence="9">The sequence shown here is derived from an EMBL/GenBank/DDBJ whole genome shotgun (WGS) entry which is preliminary data.</text>
</comment>
<evidence type="ECO:0000256" key="1">
    <source>
        <dbReference type="ARBA" id="ARBA00004123"/>
    </source>
</evidence>
<evidence type="ECO:0000256" key="7">
    <source>
        <dbReference type="ARBA" id="ARBA00023242"/>
    </source>
</evidence>
<dbReference type="Proteomes" id="UP001140206">
    <property type="component" value="Chromosome 5"/>
</dbReference>
<evidence type="ECO:0000256" key="6">
    <source>
        <dbReference type="ARBA" id="ARBA00023125"/>
    </source>
</evidence>
<dbReference type="GO" id="GO:0003677">
    <property type="term" value="F:DNA binding"/>
    <property type="evidence" value="ECO:0007669"/>
    <property type="project" value="UniProtKB-KW"/>
</dbReference>
<evidence type="ECO:0000313" key="9">
    <source>
        <dbReference type="EMBL" id="KAJ4748812.1"/>
    </source>
</evidence>
<sequence length="666" mass="74383">MVKIGEYDDGEDPSDSKAVLGTFVPRAKPFDGNFSSGLLIPKEEGGPSSSCFNLRSQFIGMGFSSALVENVLLENGQDDDNVILEALLKYSTSEEQVRESSSSIGGLFSSDSDKEIQLPSRSSLSECYLNVKPSVITADNRSCLLGMNFSMQEVVLAFHKLGKEASIEELVDCIVTAKASEETQTNFSVSADFSLNGESSAMEMYSVAGKTICLLRMGFTESEVNSAVCNVGLEVPVELLAEWIVTHRTVGGTGGRHSAVNSEEHISSSRSNVKSAARVPTVLTSGTSFHYVNKNSAGTSQHGRRSKYIPIEKTCHVNPVHVSPRACTSSSVNNESCRSQALPDLPYFIYGSLSELSEGAWKQYSQFLYDIKPEFVNSEIFSSLKRKEGYLHNLPAKTRHRIQPTAPMSIKGVIPATQKWWPSWDPRKKLDSTIEADMTEIPRICERLERRMRDSHGVPSLHDQNFILQQCKQLNLIWVGKNKLSPLEPDQLERVLGYPINHTHLQDLDLFQRLKIMKLCFQTDTIGYILSPLKDLYPDGLRVLSLNTGIGGAEVALNRLGMHLKCVVSIETSEVNQKIFKRWWDNTHQSGELRQIGGISKLTLQLLAQLVKDFGGFDLIVGAHSLETCGLYTHFFFEFYRVLTQLKDIMRSLKKREKHHEFTDYN</sequence>
<keyword evidence="6" id="KW-0238">DNA-binding</keyword>